<feature type="domain" description="Reverse transcriptase" evidence="1">
    <location>
        <begin position="1"/>
        <end position="267"/>
    </location>
</feature>
<dbReference type="AlphaFoldDB" id="A0A0C5WR34"/>
<evidence type="ECO:0000313" key="2">
    <source>
        <dbReference type="EMBL" id="AJR07559.1"/>
    </source>
</evidence>
<gene>
    <name evidence="2" type="ORF">H744_2c0837</name>
</gene>
<proteinExistence type="predicted"/>
<dbReference type="STRING" id="658445.H744_2c0837"/>
<reference evidence="2 3" key="1">
    <citation type="submission" date="2013-05" db="EMBL/GenBank/DDBJ databases">
        <title>Complete genome sequence of the lipase-producing bacterium Photobacterium gaetbulicola Gung47.</title>
        <authorList>
            <person name="Kim Y.-O."/>
        </authorList>
    </citation>
    <scope>NUCLEOTIDE SEQUENCE [LARGE SCALE GENOMIC DNA]</scope>
    <source>
        <strain evidence="2 3">Gung47</strain>
    </source>
</reference>
<protein>
    <submittedName>
        <fullName evidence="2">Putative maturase protein</fullName>
    </submittedName>
</protein>
<name>A0A0C5WR34_9GAMM</name>
<dbReference type="Proteomes" id="UP000032303">
    <property type="component" value="Chromosome 2"/>
</dbReference>
<evidence type="ECO:0000313" key="3">
    <source>
        <dbReference type="Proteomes" id="UP000032303"/>
    </source>
</evidence>
<sequence length="427" mass="49945">MHNGALFVSELAYIPRFFRKKVRYKNLIKIPEFKKKESLELVCNKIPNNISSGVEWNNTIKKIVVKGKPAFTLTTPESILLHNLLVSNIERHYNVKCIDRDTTIRLLISHMKDSYAFSIHRLDIKSFYESFDRKTILSKLKSDSLLSRKTIKIIFDLFQELDLEDVSGLPRGMGISSTISELMMIDFDKFISEQSGVLFYSRFVDDIIIVTVPSINRKSLIELLAHSPLPSKLEFHQNGNKVDFKMIKKTSDNYEFSESFDFLGYNFNVKTIENKIGETLTIDRRIVNVRISENKIEKIKKRIIKSIAKFISSKNAFNERYDLLQKRIYFLSKNYALVNAGNGSQVLSGIFFNYKYVTDVEQLNELDVFYRSVLFSNKSHLSRRLRACLSYKYRLKLSKVSFKEGFENKRFCKLSYKDFKEIKQAWL</sequence>
<dbReference type="HOGENOM" id="CLU_044812_0_0_6"/>
<dbReference type="InterPro" id="IPR000477">
    <property type="entry name" value="RT_dom"/>
</dbReference>
<dbReference type="PATRIC" id="fig|658445.3.peg.2745"/>
<keyword evidence="3" id="KW-1185">Reference proteome</keyword>
<dbReference type="KEGG" id="pgb:H744_2c0837"/>
<organism evidence="2 3">
    <name type="scientific">Photobacterium gaetbulicola Gung47</name>
    <dbReference type="NCBI Taxonomy" id="658445"/>
    <lineage>
        <taxon>Bacteria</taxon>
        <taxon>Pseudomonadati</taxon>
        <taxon>Pseudomonadota</taxon>
        <taxon>Gammaproteobacteria</taxon>
        <taxon>Vibrionales</taxon>
        <taxon>Vibrionaceae</taxon>
        <taxon>Photobacterium</taxon>
    </lineage>
</organism>
<dbReference type="PROSITE" id="PS50878">
    <property type="entry name" value="RT_POL"/>
    <property type="match status" value="1"/>
</dbReference>
<dbReference type="CDD" id="cd01646">
    <property type="entry name" value="RT_Bac_retron_I"/>
    <property type="match status" value="1"/>
</dbReference>
<evidence type="ECO:0000259" key="1">
    <source>
        <dbReference type="PROSITE" id="PS50878"/>
    </source>
</evidence>
<dbReference type="NCBIfam" id="NF041747">
    <property type="entry name" value="Drt3a"/>
    <property type="match status" value="1"/>
</dbReference>
<dbReference type="EMBL" id="CP005974">
    <property type="protein sequence ID" value="AJR07559.1"/>
    <property type="molecule type" value="Genomic_DNA"/>
</dbReference>
<accession>A0A0C5WR34</accession>